<dbReference type="STRING" id="946677.SAMN05444484_102158"/>
<name>A0A1M7CHQ5_9FLAO</name>
<evidence type="ECO:0000313" key="2">
    <source>
        <dbReference type="Proteomes" id="UP000184028"/>
    </source>
</evidence>
<accession>A0A1M7CHQ5</accession>
<proteinExistence type="predicted"/>
<keyword evidence="2" id="KW-1185">Reference proteome</keyword>
<protein>
    <submittedName>
        <fullName evidence="1">Uncharacterized protein</fullName>
    </submittedName>
</protein>
<dbReference type="AlphaFoldDB" id="A0A1M7CHQ5"/>
<sequence length="69" mass="8253">MKRIELEHLIIYMRVQYEDNAEINSDTILDEFNATARDIFTVDDDMFNENIDDVREFIMSDISIYTLID</sequence>
<organism evidence="1 2">
    <name type="scientific">Flavobacterium chilense</name>
    <dbReference type="NCBI Taxonomy" id="946677"/>
    <lineage>
        <taxon>Bacteria</taxon>
        <taxon>Pseudomonadati</taxon>
        <taxon>Bacteroidota</taxon>
        <taxon>Flavobacteriia</taxon>
        <taxon>Flavobacteriales</taxon>
        <taxon>Flavobacteriaceae</taxon>
        <taxon>Flavobacterium</taxon>
    </lineage>
</organism>
<dbReference type="EMBL" id="FRBT01000002">
    <property type="protein sequence ID" value="SHL66706.1"/>
    <property type="molecule type" value="Genomic_DNA"/>
</dbReference>
<gene>
    <name evidence="1" type="ORF">SAMN05444484_102158</name>
</gene>
<reference evidence="2" key="1">
    <citation type="submission" date="2016-11" db="EMBL/GenBank/DDBJ databases">
        <authorList>
            <person name="Varghese N."/>
            <person name="Submissions S."/>
        </authorList>
    </citation>
    <scope>NUCLEOTIDE SEQUENCE [LARGE SCALE GENOMIC DNA]</scope>
    <source>
        <strain evidence="2">DSM 24724</strain>
    </source>
</reference>
<dbReference type="OrthoDB" id="1372014at2"/>
<dbReference type="Proteomes" id="UP000184028">
    <property type="component" value="Unassembled WGS sequence"/>
</dbReference>
<evidence type="ECO:0000313" key="1">
    <source>
        <dbReference type="EMBL" id="SHL66706.1"/>
    </source>
</evidence>
<dbReference type="RefSeq" id="WP_143155006.1">
    <property type="nucleotide sequence ID" value="NZ_FRBT01000002.1"/>
</dbReference>